<feature type="transmembrane region" description="Helical" evidence="1">
    <location>
        <begin position="300"/>
        <end position="322"/>
    </location>
</feature>
<reference evidence="3" key="1">
    <citation type="submission" date="2016-10" db="EMBL/GenBank/DDBJ databases">
        <authorList>
            <person name="Varghese N."/>
            <person name="Submissions S."/>
        </authorList>
    </citation>
    <scope>NUCLEOTIDE SEQUENCE [LARGE SCALE GENOMIC DNA]</scope>
    <source>
        <strain evidence="3">DSM 21743</strain>
    </source>
</reference>
<dbReference type="AlphaFoldDB" id="A0A1H2MQ74"/>
<keyword evidence="1" id="KW-1133">Transmembrane helix</keyword>
<keyword evidence="1" id="KW-0812">Transmembrane</keyword>
<feature type="transmembrane region" description="Helical" evidence="1">
    <location>
        <begin position="12"/>
        <end position="32"/>
    </location>
</feature>
<gene>
    <name evidence="2" type="ORF">SAMN04488544_2473</name>
</gene>
<keyword evidence="1" id="KW-0472">Membrane</keyword>
<dbReference type="RefSeq" id="WP_091074740.1">
    <property type="nucleotide sequence ID" value="NZ_LT629799.1"/>
</dbReference>
<evidence type="ECO:0000256" key="1">
    <source>
        <dbReference type="SAM" id="Phobius"/>
    </source>
</evidence>
<evidence type="ECO:0000313" key="3">
    <source>
        <dbReference type="Proteomes" id="UP000198825"/>
    </source>
</evidence>
<dbReference type="OrthoDB" id="4774205at2"/>
<organism evidence="2 3">
    <name type="scientific">Microlunatus sagamiharensis</name>
    <dbReference type="NCBI Taxonomy" id="546874"/>
    <lineage>
        <taxon>Bacteria</taxon>
        <taxon>Bacillati</taxon>
        <taxon>Actinomycetota</taxon>
        <taxon>Actinomycetes</taxon>
        <taxon>Propionibacteriales</taxon>
        <taxon>Propionibacteriaceae</taxon>
        <taxon>Microlunatus</taxon>
    </lineage>
</organism>
<feature type="transmembrane region" description="Helical" evidence="1">
    <location>
        <begin position="121"/>
        <end position="137"/>
    </location>
</feature>
<feature type="transmembrane region" description="Helical" evidence="1">
    <location>
        <begin position="44"/>
        <end position="62"/>
    </location>
</feature>
<feature type="transmembrane region" description="Helical" evidence="1">
    <location>
        <begin position="143"/>
        <end position="159"/>
    </location>
</feature>
<dbReference type="Proteomes" id="UP000198825">
    <property type="component" value="Chromosome I"/>
</dbReference>
<accession>A0A1H2MQ74</accession>
<sequence length="323" mass="34644">MTGEGTFRSVVLPTLVTTVLMVAFAYFLFQALAETRFAEYVHGGYGGVGAGVGVGIMTTLATRKARRRTKDLLPSALTGAQRDQVMVAARSGPLPADPVVRVEARRLAEQWAAARGTSKQATGLVFAGLAAGCAVAGAVSSPWWWGESALLAGLAGLLLRRDRTWTRHLHDLRSHVDLPSPPTHGVHRLVEDEPLRGLASSDRAVLELQIRKPWGGGTNASSTMVRVNGQLVPSEWGANRYLVPAGAIRVSVWIEYLTDHGRASTTITVSPGDRTVLHYSPPALTLLDGRIGTERQRRPGALGLGIFFLAFVALLAFLIVLFP</sequence>
<keyword evidence="3" id="KW-1185">Reference proteome</keyword>
<proteinExistence type="predicted"/>
<name>A0A1H2MQ74_9ACTN</name>
<dbReference type="EMBL" id="LT629799">
    <property type="protein sequence ID" value="SDU95148.1"/>
    <property type="molecule type" value="Genomic_DNA"/>
</dbReference>
<protein>
    <submittedName>
        <fullName evidence="2">Uncharacterized protein</fullName>
    </submittedName>
</protein>
<evidence type="ECO:0000313" key="2">
    <source>
        <dbReference type="EMBL" id="SDU95148.1"/>
    </source>
</evidence>